<protein>
    <submittedName>
        <fullName evidence="1">Uncharacterized protein</fullName>
    </submittedName>
</protein>
<proteinExistence type="predicted"/>
<reference evidence="1" key="1">
    <citation type="submission" date="2020-11" db="EMBL/GenBank/DDBJ databases">
        <title>Nocardioides cynanchi sp. nov., isolated from soil of rhizosphere of Cynanchum wilfordii.</title>
        <authorList>
            <person name="Lee J.-S."/>
            <person name="Suh M.K."/>
            <person name="Kim J.-S."/>
        </authorList>
    </citation>
    <scope>NUCLEOTIDE SEQUENCE</scope>
    <source>
        <strain evidence="1">KCTC 19276</strain>
    </source>
</reference>
<name>A0A930VMP4_9ACTN</name>
<dbReference type="Proteomes" id="UP000660668">
    <property type="component" value="Unassembled WGS sequence"/>
</dbReference>
<evidence type="ECO:0000313" key="1">
    <source>
        <dbReference type="EMBL" id="MBF4767648.1"/>
    </source>
</evidence>
<evidence type="ECO:0000313" key="2">
    <source>
        <dbReference type="Proteomes" id="UP000660668"/>
    </source>
</evidence>
<dbReference type="EMBL" id="JADKPO010000008">
    <property type="protein sequence ID" value="MBF4767648.1"/>
    <property type="molecule type" value="Genomic_DNA"/>
</dbReference>
<gene>
    <name evidence="1" type="ORF">ISU10_07705</name>
</gene>
<comment type="caution">
    <text evidence="1">The sequence shown here is derived from an EMBL/GenBank/DDBJ whole genome shotgun (WGS) entry which is preliminary data.</text>
</comment>
<keyword evidence="2" id="KW-1185">Reference proteome</keyword>
<dbReference type="AlphaFoldDB" id="A0A930VMP4"/>
<sequence>MQLVSVPRALAVLTLVGLGLGVGLTGCGDDGPPAGTGPGPLTSRAVAAVMLDHLPDDTSSRSATYVDEYSPPGLVGADLRYAAGEGDDGDLVRLTVSREQGPKPCAADEARCADLGDGAVLRWDELVEEEDPGYVAVQARYDGQLVSALVSGPAISADPRELDLEPSVETLVELVGDPRLRLSASAGTLAAGRALADWDGGEVDPASLEEVANDDVTVVTSWIWGYGDAWRYVGPSPLTSKLGEGAIGGRIEVTGDLGPLAKGGIVDALAAPQPPAWLDGDCLEGYRCETRQGLTLVWRPAAGDDPGDAFVLRVGQDGETVGFHTVGNRLGERWGEAFPQAGGPFWGSDLDHEEADPLAISMTTTRARYEQAIRAARLHR</sequence>
<dbReference type="RefSeq" id="WP_194695794.1">
    <property type="nucleotide sequence ID" value="NZ_JADKPO010000008.1"/>
</dbReference>
<accession>A0A930VMP4</accession>
<organism evidence="1 2">
    <name type="scientific">Nocardioides agariphilus</name>
    <dbReference type="NCBI Taxonomy" id="433664"/>
    <lineage>
        <taxon>Bacteria</taxon>
        <taxon>Bacillati</taxon>
        <taxon>Actinomycetota</taxon>
        <taxon>Actinomycetes</taxon>
        <taxon>Propionibacteriales</taxon>
        <taxon>Nocardioidaceae</taxon>
        <taxon>Nocardioides</taxon>
    </lineage>
</organism>